<dbReference type="AlphaFoldDB" id="A0AAV2EV65"/>
<gene>
    <name evidence="2" type="ORF">LTRI10_LOCUS30533</name>
</gene>
<protein>
    <submittedName>
        <fullName evidence="2">Uncharacterized protein</fullName>
    </submittedName>
</protein>
<proteinExistence type="predicted"/>
<reference evidence="2 3" key="1">
    <citation type="submission" date="2024-04" db="EMBL/GenBank/DDBJ databases">
        <authorList>
            <person name="Fracassetti M."/>
        </authorList>
    </citation>
    <scope>NUCLEOTIDE SEQUENCE [LARGE SCALE GENOMIC DNA]</scope>
</reference>
<name>A0AAV2EV65_9ROSI</name>
<feature type="region of interest" description="Disordered" evidence="1">
    <location>
        <begin position="1"/>
        <end position="25"/>
    </location>
</feature>
<evidence type="ECO:0000256" key="1">
    <source>
        <dbReference type="SAM" id="MobiDB-lite"/>
    </source>
</evidence>
<organism evidence="2 3">
    <name type="scientific">Linum trigynum</name>
    <dbReference type="NCBI Taxonomy" id="586398"/>
    <lineage>
        <taxon>Eukaryota</taxon>
        <taxon>Viridiplantae</taxon>
        <taxon>Streptophyta</taxon>
        <taxon>Embryophyta</taxon>
        <taxon>Tracheophyta</taxon>
        <taxon>Spermatophyta</taxon>
        <taxon>Magnoliopsida</taxon>
        <taxon>eudicotyledons</taxon>
        <taxon>Gunneridae</taxon>
        <taxon>Pentapetalae</taxon>
        <taxon>rosids</taxon>
        <taxon>fabids</taxon>
        <taxon>Malpighiales</taxon>
        <taxon>Linaceae</taxon>
        <taxon>Linum</taxon>
    </lineage>
</organism>
<evidence type="ECO:0000313" key="2">
    <source>
        <dbReference type="EMBL" id="CAL1389694.1"/>
    </source>
</evidence>
<evidence type="ECO:0000313" key="3">
    <source>
        <dbReference type="Proteomes" id="UP001497516"/>
    </source>
</evidence>
<dbReference type="Proteomes" id="UP001497516">
    <property type="component" value="Chromosome 5"/>
</dbReference>
<dbReference type="EMBL" id="OZ034818">
    <property type="protein sequence ID" value="CAL1389694.1"/>
    <property type="molecule type" value="Genomic_DNA"/>
</dbReference>
<accession>A0AAV2EV65</accession>
<keyword evidence="3" id="KW-1185">Reference proteome</keyword>
<sequence length="102" mass="10753">MLSTDSGGSPSPAPALFPSDRPPDTCTPLTIAESSSLMMNVATATSSSDMAIDSFSLLSVQKQGEWEPMTESQQEQPLAVATSQQRFTYAKAVTGLKPATIK</sequence>